<accession>F0XKV0</accession>
<name>F0XKV0_GROCL</name>
<evidence type="ECO:0000313" key="2">
    <source>
        <dbReference type="EMBL" id="EFX01686.1"/>
    </source>
</evidence>
<evidence type="ECO:0000313" key="3">
    <source>
        <dbReference type="Proteomes" id="UP000007796"/>
    </source>
</evidence>
<evidence type="ECO:0000256" key="1">
    <source>
        <dbReference type="SAM" id="MobiDB-lite"/>
    </source>
</evidence>
<reference evidence="2 3" key="1">
    <citation type="journal article" date="2011" name="Proc. Natl. Acad. Sci. U.S.A.">
        <title>Genome and transcriptome analyses of the mountain pine beetle-fungal symbiont Grosmannia clavigera, a lodgepole pine pathogen.</title>
        <authorList>
            <person name="DiGuistini S."/>
            <person name="Wang Y."/>
            <person name="Liao N.Y."/>
            <person name="Taylor G."/>
            <person name="Tanguay P."/>
            <person name="Feau N."/>
            <person name="Henrissat B."/>
            <person name="Chan S.K."/>
            <person name="Hesse-Orce U."/>
            <person name="Alamouti S.M."/>
            <person name="Tsui C.K.M."/>
            <person name="Docking R.T."/>
            <person name="Levasseur A."/>
            <person name="Haridas S."/>
            <person name="Robertson G."/>
            <person name="Birol I."/>
            <person name="Holt R.A."/>
            <person name="Marra M.A."/>
            <person name="Hamelin R.C."/>
            <person name="Hirst M."/>
            <person name="Jones S.J.M."/>
            <person name="Bohlmann J."/>
            <person name="Breuil C."/>
        </authorList>
    </citation>
    <scope>NUCLEOTIDE SEQUENCE [LARGE SCALE GENOMIC DNA]</scope>
    <source>
        <strain evidence="3">kw1407 / UAMH 11150</strain>
    </source>
</reference>
<organism evidence="3">
    <name type="scientific">Grosmannia clavigera (strain kw1407 / UAMH 11150)</name>
    <name type="common">Blue stain fungus</name>
    <name type="synonym">Graphiocladiella clavigera</name>
    <dbReference type="NCBI Taxonomy" id="655863"/>
    <lineage>
        <taxon>Eukaryota</taxon>
        <taxon>Fungi</taxon>
        <taxon>Dikarya</taxon>
        <taxon>Ascomycota</taxon>
        <taxon>Pezizomycotina</taxon>
        <taxon>Sordariomycetes</taxon>
        <taxon>Sordariomycetidae</taxon>
        <taxon>Ophiostomatales</taxon>
        <taxon>Ophiostomataceae</taxon>
        <taxon>Leptographium</taxon>
    </lineage>
</organism>
<feature type="compositionally biased region" description="Basic residues" evidence="1">
    <location>
        <begin position="44"/>
        <end position="62"/>
    </location>
</feature>
<keyword evidence="3" id="KW-1185">Reference proteome</keyword>
<feature type="region of interest" description="Disordered" evidence="1">
    <location>
        <begin position="36"/>
        <end position="68"/>
    </location>
</feature>
<dbReference type="HOGENOM" id="CLU_2654737_0_0_1"/>
<protein>
    <submittedName>
        <fullName evidence="2">Uncharacterized protein</fullName>
    </submittedName>
</protein>
<dbReference type="AlphaFoldDB" id="F0XKV0"/>
<dbReference type="RefSeq" id="XP_014171168.1">
    <property type="nucleotide sequence ID" value="XM_014315693.1"/>
</dbReference>
<gene>
    <name evidence="2" type="ORF">CMQ_8152</name>
</gene>
<proteinExistence type="predicted"/>
<sequence>MSSFAARGIFLLASGSGRKAADTIDTLSPSRALATRSAVAPACKRSHPRRNTVKRTTTHKRTPTPARIPFVALMGR</sequence>
<dbReference type="GeneID" id="25981776"/>
<dbReference type="Proteomes" id="UP000007796">
    <property type="component" value="Unassembled WGS sequence"/>
</dbReference>
<dbReference type="InParanoid" id="F0XKV0"/>
<dbReference type="EMBL" id="GL629788">
    <property type="protein sequence ID" value="EFX01686.1"/>
    <property type="molecule type" value="Genomic_DNA"/>
</dbReference>